<comment type="caution">
    <text evidence="4">The sequence shown here is derived from an EMBL/GenBank/DDBJ whole genome shotgun (WGS) entry which is preliminary data.</text>
</comment>
<dbReference type="InterPro" id="IPR007050">
    <property type="entry name" value="HTH_bacterioopsin"/>
</dbReference>
<keyword evidence="1" id="KW-0805">Transcription regulation</keyword>
<feature type="domain" description="HTH bat-type" evidence="3">
    <location>
        <begin position="17"/>
        <end position="64"/>
    </location>
</feature>
<gene>
    <name evidence="4" type="ORF">C449_13732</name>
</gene>
<dbReference type="PANTHER" id="PTHR34236:SF1">
    <property type="entry name" value="DIMETHYL SULFOXIDE REDUCTASE TRANSCRIPTIONAL ACTIVATOR"/>
    <property type="match status" value="1"/>
</dbReference>
<dbReference type="InParanoid" id="M0MG14"/>
<sequence>MFQQDEWNGGEPTGMIEAQRVTLVTAYENGYFEEPREADLADIAAKLGLSPTAIGGRIRRSTGRFVETALLDD</sequence>
<dbReference type="Pfam" id="PF04967">
    <property type="entry name" value="HTH_10"/>
    <property type="match status" value="1"/>
</dbReference>
<evidence type="ECO:0000256" key="2">
    <source>
        <dbReference type="ARBA" id="ARBA00023163"/>
    </source>
</evidence>
<dbReference type="PANTHER" id="PTHR34236">
    <property type="entry name" value="DIMETHYL SULFOXIDE REDUCTASE TRANSCRIPTIONAL ACTIVATOR"/>
    <property type="match status" value="1"/>
</dbReference>
<keyword evidence="5" id="KW-1185">Reference proteome</keyword>
<keyword evidence="2" id="KW-0804">Transcription</keyword>
<dbReference type="AlphaFoldDB" id="M0MG14"/>
<dbReference type="Proteomes" id="UP000011669">
    <property type="component" value="Unassembled WGS sequence"/>
</dbReference>
<evidence type="ECO:0000313" key="5">
    <source>
        <dbReference type="Proteomes" id="UP000011669"/>
    </source>
</evidence>
<evidence type="ECO:0000256" key="1">
    <source>
        <dbReference type="ARBA" id="ARBA00023015"/>
    </source>
</evidence>
<evidence type="ECO:0000259" key="3">
    <source>
        <dbReference type="Pfam" id="PF04967"/>
    </source>
</evidence>
<evidence type="ECO:0000313" key="4">
    <source>
        <dbReference type="EMBL" id="EMA43624.1"/>
    </source>
</evidence>
<name>M0MG14_9EURY</name>
<dbReference type="EMBL" id="AOMD01000029">
    <property type="protein sequence ID" value="EMA43624.1"/>
    <property type="molecule type" value="Genomic_DNA"/>
</dbReference>
<proteinExistence type="predicted"/>
<organism evidence="4 5">
    <name type="scientific">Halococcus saccharolyticus DSM 5350</name>
    <dbReference type="NCBI Taxonomy" id="1227455"/>
    <lineage>
        <taxon>Archaea</taxon>
        <taxon>Methanobacteriati</taxon>
        <taxon>Methanobacteriota</taxon>
        <taxon>Stenosarchaea group</taxon>
        <taxon>Halobacteria</taxon>
        <taxon>Halobacteriales</taxon>
        <taxon>Halococcaceae</taxon>
        <taxon>Halococcus</taxon>
    </lineage>
</organism>
<accession>M0MG14</accession>
<dbReference type="RefSeq" id="WP_006078605.1">
    <property type="nucleotide sequence ID" value="NZ_AOMD01000029.1"/>
</dbReference>
<protein>
    <submittedName>
        <fullName evidence="4">Transcriptional regulator</fullName>
    </submittedName>
</protein>
<reference evidence="4 5" key="1">
    <citation type="journal article" date="2014" name="PLoS Genet.">
        <title>Phylogenetically driven sequencing of extremely halophilic archaea reveals strategies for static and dynamic osmo-response.</title>
        <authorList>
            <person name="Becker E.A."/>
            <person name="Seitzer P.M."/>
            <person name="Tritt A."/>
            <person name="Larsen D."/>
            <person name="Krusor M."/>
            <person name="Yao A.I."/>
            <person name="Wu D."/>
            <person name="Madern D."/>
            <person name="Eisen J.A."/>
            <person name="Darling A.E."/>
            <person name="Facciotti M.T."/>
        </authorList>
    </citation>
    <scope>NUCLEOTIDE SEQUENCE [LARGE SCALE GENOMIC DNA]</scope>
    <source>
        <strain evidence="4 5">DSM 5350</strain>
    </source>
</reference>
<dbReference type="PATRIC" id="fig|1227455.4.peg.2797"/>